<gene>
    <name evidence="2" type="ORF">CTheo_3840</name>
</gene>
<dbReference type="InterPro" id="IPR001155">
    <property type="entry name" value="OxRdtase_FMN_N"/>
</dbReference>
<dbReference type="Gene3D" id="3.20.20.70">
    <property type="entry name" value="Aldolase class I"/>
    <property type="match status" value="1"/>
</dbReference>
<organism evidence="2 3">
    <name type="scientific">Ceratobasidium theobromae</name>
    <dbReference type="NCBI Taxonomy" id="1582974"/>
    <lineage>
        <taxon>Eukaryota</taxon>
        <taxon>Fungi</taxon>
        <taxon>Dikarya</taxon>
        <taxon>Basidiomycota</taxon>
        <taxon>Agaricomycotina</taxon>
        <taxon>Agaricomycetes</taxon>
        <taxon>Cantharellales</taxon>
        <taxon>Ceratobasidiaceae</taxon>
        <taxon>Ceratobasidium</taxon>
    </lineage>
</organism>
<evidence type="ECO:0000313" key="2">
    <source>
        <dbReference type="EMBL" id="KAB5592697.1"/>
    </source>
</evidence>
<reference evidence="2 3" key="1">
    <citation type="journal article" date="2019" name="Fungal Biol. Biotechnol.">
        <title>Draft genome sequence of fastidious pathogen Ceratobasidium theobromae, which causes vascular-streak dieback in Theobroma cacao.</title>
        <authorList>
            <person name="Ali S.S."/>
            <person name="Asman A."/>
            <person name="Shao J."/>
            <person name="Firmansyah A.P."/>
            <person name="Susilo A.W."/>
            <person name="Rosmana A."/>
            <person name="McMahon P."/>
            <person name="Junaid M."/>
            <person name="Guest D."/>
            <person name="Kheng T.Y."/>
            <person name="Meinhardt L.W."/>
            <person name="Bailey B.A."/>
        </authorList>
    </citation>
    <scope>NUCLEOTIDE SEQUENCE [LARGE SCALE GENOMIC DNA]</scope>
    <source>
        <strain evidence="2 3">CT2</strain>
    </source>
</reference>
<dbReference type="Pfam" id="PF00724">
    <property type="entry name" value="Oxidored_FMN"/>
    <property type="match status" value="1"/>
</dbReference>
<dbReference type="Proteomes" id="UP000383932">
    <property type="component" value="Unassembled WGS sequence"/>
</dbReference>
<feature type="domain" description="NADH:flavin oxidoreductase/NADH oxidase N-terminal" evidence="1">
    <location>
        <begin position="7"/>
        <end position="342"/>
    </location>
</feature>
<dbReference type="SUPFAM" id="SSF51395">
    <property type="entry name" value="FMN-linked oxidoreductases"/>
    <property type="match status" value="1"/>
</dbReference>
<sequence length="369" mass="40582">MTAQANKLFTPLQVGDITLAHRVVLAPLTRYRADDSHAHTDLGVKYYAQRGEVSGTLLITEATLIAPEAGGYDYVPGIWSDEQIAAWKRVTDAVHERQSYIYLQLWALGRTAKPEILARDGLSLVSSSPTPMEEGAATPRALTTGEIKHYVDLFAQAAKNAVFKAGFDGVEIHGANGYLVDQFLQDTCNKRTDEYGGSVENRARFALEIVDAVTAAVGAKKTAIRFSPWGTYQGMRMQDPIPTFSYVVKELARRHTDLAYIHLIEPVLETQQAQGTGSAKNPDSNEFIRKIWGSRTHLSAGGYTAKTAQEATDAYGNVGIVFGRYFISNPDLPERLRKGVPLTHYNRDTFYAGGPTGYIDYLRAGEARA</sequence>
<accession>A0A5N5QN71</accession>
<dbReference type="AlphaFoldDB" id="A0A5N5QN71"/>
<dbReference type="PANTHER" id="PTHR22893">
    <property type="entry name" value="NADH OXIDOREDUCTASE-RELATED"/>
    <property type="match status" value="1"/>
</dbReference>
<evidence type="ECO:0000313" key="3">
    <source>
        <dbReference type="Proteomes" id="UP000383932"/>
    </source>
</evidence>
<dbReference type="PANTHER" id="PTHR22893:SF91">
    <property type="entry name" value="NADPH DEHYDROGENASE 2-RELATED"/>
    <property type="match status" value="1"/>
</dbReference>
<evidence type="ECO:0000259" key="1">
    <source>
        <dbReference type="Pfam" id="PF00724"/>
    </source>
</evidence>
<name>A0A5N5QN71_9AGAM</name>
<dbReference type="GO" id="GO:0003959">
    <property type="term" value="F:NADPH dehydrogenase activity"/>
    <property type="evidence" value="ECO:0007669"/>
    <property type="project" value="TreeGrafter"/>
</dbReference>
<protein>
    <submittedName>
        <fullName evidence="2">NADH flavin oxidoreductase/NADH oxidase</fullName>
    </submittedName>
</protein>
<dbReference type="EMBL" id="SSOP01000056">
    <property type="protein sequence ID" value="KAB5592697.1"/>
    <property type="molecule type" value="Genomic_DNA"/>
</dbReference>
<dbReference type="InterPro" id="IPR045247">
    <property type="entry name" value="Oye-like"/>
</dbReference>
<keyword evidence="3" id="KW-1185">Reference proteome</keyword>
<dbReference type="FunFam" id="3.20.20.70:FF:000138">
    <property type="entry name" value="NADPH dehydrogenase 1"/>
    <property type="match status" value="1"/>
</dbReference>
<dbReference type="OrthoDB" id="276546at2759"/>
<dbReference type="GO" id="GO:0010181">
    <property type="term" value="F:FMN binding"/>
    <property type="evidence" value="ECO:0007669"/>
    <property type="project" value="InterPro"/>
</dbReference>
<comment type="caution">
    <text evidence="2">The sequence shown here is derived from an EMBL/GenBank/DDBJ whole genome shotgun (WGS) entry which is preliminary data.</text>
</comment>
<proteinExistence type="predicted"/>
<dbReference type="InterPro" id="IPR013785">
    <property type="entry name" value="Aldolase_TIM"/>
</dbReference>
<dbReference type="CDD" id="cd02933">
    <property type="entry name" value="OYE_like_FMN"/>
    <property type="match status" value="1"/>
</dbReference>